<accession>A0A411YWP7</accession>
<dbReference type="OrthoDB" id="7863787at2"/>
<dbReference type="Proteomes" id="UP000284547">
    <property type="component" value="Unassembled WGS sequence"/>
</dbReference>
<dbReference type="RefSeq" id="WP_147335759.1">
    <property type="nucleotide sequence ID" value="NZ_QWEY01000017.1"/>
</dbReference>
<evidence type="ECO:0000313" key="1">
    <source>
        <dbReference type="EMBL" id="RGP35317.1"/>
    </source>
</evidence>
<proteinExistence type="predicted"/>
<name>A0A411YWP7_9RHOB</name>
<organism evidence="1 2">
    <name type="scientific">Pseudotabrizicola alkalilacus</name>
    <dbReference type="NCBI Taxonomy" id="2305252"/>
    <lineage>
        <taxon>Bacteria</taxon>
        <taxon>Pseudomonadati</taxon>
        <taxon>Pseudomonadota</taxon>
        <taxon>Alphaproteobacteria</taxon>
        <taxon>Rhodobacterales</taxon>
        <taxon>Paracoccaceae</taxon>
        <taxon>Pseudotabrizicola</taxon>
    </lineage>
</organism>
<protein>
    <submittedName>
        <fullName evidence="1">Uncharacterized protein</fullName>
    </submittedName>
</protein>
<evidence type="ECO:0000313" key="2">
    <source>
        <dbReference type="Proteomes" id="UP000284547"/>
    </source>
</evidence>
<dbReference type="EMBL" id="QWEY01000017">
    <property type="protein sequence ID" value="RGP35317.1"/>
    <property type="molecule type" value="Genomic_DNA"/>
</dbReference>
<gene>
    <name evidence="1" type="ORF">D1012_20440</name>
</gene>
<reference evidence="1 2" key="1">
    <citation type="submission" date="2018-08" db="EMBL/GenBank/DDBJ databases">
        <title>Flavobacterium tibetense sp. nov., isolated from a wetland YonghuCo on Tibetan Plateau.</title>
        <authorList>
            <person name="Phurbu D."/>
            <person name="Lu H."/>
            <person name="Xing P."/>
        </authorList>
    </citation>
    <scope>NUCLEOTIDE SEQUENCE [LARGE SCALE GENOMIC DNA]</scope>
    <source>
        <strain evidence="1 2">DJC</strain>
    </source>
</reference>
<keyword evidence="2" id="KW-1185">Reference proteome</keyword>
<sequence length="192" mass="21147">MTHSVIAETTSLLRQLREGSFKCLAEESKHVSHNVYFCWDKANGSAAITLNSAEGRLLDADIVVTGTPGWFTLNFGLGFGQFQAGDTLGLVWSVQSSLQTNLYPFVRSVVGDDRLDTQLADPIRLTQSPGRTVQLHTIQPQDPLAWAKNFHTLVIPLPKQSFRLDLEDMRLFHAPRATGTVTQTPTLASLAI</sequence>
<comment type="caution">
    <text evidence="1">The sequence shown here is derived from an EMBL/GenBank/DDBJ whole genome shotgun (WGS) entry which is preliminary data.</text>
</comment>
<dbReference type="AlphaFoldDB" id="A0A411YWP7"/>